<name>A0A2P8F285_9GAMM</name>
<dbReference type="SUPFAM" id="SSF58104">
    <property type="entry name" value="Methyl-accepting chemotaxis protein (MCP) signaling domain"/>
    <property type="match status" value="1"/>
</dbReference>
<proteinExistence type="inferred from homology"/>
<feature type="transmembrane region" description="Helical" evidence="8">
    <location>
        <begin position="187"/>
        <end position="209"/>
    </location>
</feature>
<dbReference type="AlphaFoldDB" id="A0A2P8F285"/>
<dbReference type="Pfam" id="PF13675">
    <property type="entry name" value="PilJ"/>
    <property type="match status" value="1"/>
</dbReference>
<comment type="caution">
    <text evidence="10">The sequence shown here is derived from an EMBL/GenBank/DDBJ whole genome shotgun (WGS) entry which is preliminary data.</text>
</comment>
<evidence type="ECO:0000259" key="9">
    <source>
        <dbReference type="PROSITE" id="PS50111"/>
    </source>
</evidence>
<dbReference type="InterPro" id="IPR004089">
    <property type="entry name" value="MCPsignal_dom"/>
</dbReference>
<evidence type="ECO:0000256" key="2">
    <source>
        <dbReference type="ARBA" id="ARBA00022692"/>
    </source>
</evidence>
<dbReference type="Pfam" id="PF00015">
    <property type="entry name" value="MCPsignal"/>
    <property type="match status" value="1"/>
</dbReference>
<dbReference type="SMART" id="SM00283">
    <property type="entry name" value="MA"/>
    <property type="match status" value="1"/>
</dbReference>
<feature type="transmembrane region" description="Helical" evidence="8">
    <location>
        <begin position="36"/>
        <end position="56"/>
    </location>
</feature>
<dbReference type="GO" id="GO:0016020">
    <property type="term" value="C:membrane"/>
    <property type="evidence" value="ECO:0007669"/>
    <property type="project" value="UniProtKB-SubCell"/>
</dbReference>
<evidence type="ECO:0000256" key="7">
    <source>
        <dbReference type="PROSITE-ProRule" id="PRU00284"/>
    </source>
</evidence>
<dbReference type="Gene3D" id="1.20.120.30">
    <property type="entry name" value="Aspartate receptor, ligand-binding domain"/>
    <property type="match status" value="1"/>
</dbReference>
<dbReference type="FunFam" id="1.10.287.950:FF:000001">
    <property type="entry name" value="Methyl-accepting chemotaxis sensory transducer"/>
    <property type="match status" value="1"/>
</dbReference>
<dbReference type="GO" id="GO:0006935">
    <property type="term" value="P:chemotaxis"/>
    <property type="evidence" value="ECO:0007669"/>
    <property type="project" value="UniProtKB-ARBA"/>
</dbReference>
<evidence type="ECO:0000256" key="3">
    <source>
        <dbReference type="ARBA" id="ARBA00022989"/>
    </source>
</evidence>
<dbReference type="GO" id="GO:0007165">
    <property type="term" value="P:signal transduction"/>
    <property type="evidence" value="ECO:0007669"/>
    <property type="project" value="UniProtKB-KW"/>
</dbReference>
<dbReference type="Gene3D" id="1.10.287.950">
    <property type="entry name" value="Methyl-accepting chemotaxis protein"/>
    <property type="match status" value="1"/>
</dbReference>
<evidence type="ECO:0000256" key="8">
    <source>
        <dbReference type="SAM" id="Phobius"/>
    </source>
</evidence>
<accession>A0A2P8F285</accession>
<keyword evidence="3 8" id="KW-1133">Transmembrane helix</keyword>
<dbReference type="PANTHER" id="PTHR32089">
    <property type="entry name" value="METHYL-ACCEPTING CHEMOTAXIS PROTEIN MCPB"/>
    <property type="match status" value="1"/>
</dbReference>
<dbReference type="InterPro" id="IPR029095">
    <property type="entry name" value="NarX-like_N"/>
</dbReference>
<comment type="similarity">
    <text evidence="6">Belongs to the methyl-accepting chemotaxis (MCP) protein family.</text>
</comment>
<dbReference type="EMBL" id="PYGI01000003">
    <property type="protein sequence ID" value="PSL15824.1"/>
    <property type="molecule type" value="Genomic_DNA"/>
</dbReference>
<sequence length="664" mass="72437">MFKYSMDRASIRFRIGNALERLLEQVGLRSLDAQFMFSYVLIFILTAVIGASVWLADSSDATAINVAGKQRMLSQRLAKETLLQQHGVLDANVSQATIRSFEQAHRALLNGDDSMGIKARTDAAIRAQLEQVGTLWQSYKQTVLQAQQSDADPAQLARLQQQSLDVLKSMNQAVGLMEQRALTEQKWLLNLALGVTLLVLVLLVMGRMFGLTVMFNQIKNLRDHLRVLAKGNFSVPIEIDNPENEIGQNYTAYNGIIKEVGELLHKVTQTSSRISTGIAQVNSDLNDTDRGVSTQQAQIEMVAAAVAEMAATVQEVAQSAANAAVAAESANDSAKGGQQLVAEVSDQIGAVADQVRESGSVVHQLAKDSEEVSQILDVITAVADQTNLLALNAAIEAARAGDQGRGFAVVADEVRTLAQRTRQSAESIARIVERLQQQSTSAVRSIGTSQQLAEESVANAEEARSVILRIVDAVGVISDMNTQIATASEEQSQVAQDMDRHITGIADESRRTAVYSQQSVAATQGISGYIEELMQEVARFETSNEGIDLSTAKTAHLSWKTRLRSFLDGQSTLSEKEAVSHFDCAFGKWYYAEGKQNYGRLSEFSSIETPHEQLHALVKEAIKHKAAREQDKAEACYDRVSVISTDIVAKLTALEDRVQSQLTR</sequence>
<dbReference type="PANTHER" id="PTHR32089:SF112">
    <property type="entry name" value="LYSOZYME-LIKE PROTEIN-RELATED"/>
    <property type="match status" value="1"/>
</dbReference>
<organism evidence="10 11">
    <name type="scientific">Marinobacterium halophilum</name>
    <dbReference type="NCBI Taxonomy" id="267374"/>
    <lineage>
        <taxon>Bacteria</taxon>
        <taxon>Pseudomonadati</taxon>
        <taxon>Pseudomonadota</taxon>
        <taxon>Gammaproteobacteria</taxon>
        <taxon>Oceanospirillales</taxon>
        <taxon>Oceanospirillaceae</taxon>
        <taxon>Marinobacterium</taxon>
    </lineage>
</organism>
<keyword evidence="4 8" id="KW-0472">Membrane</keyword>
<reference evidence="10 11" key="1">
    <citation type="submission" date="2018-03" db="EMBL/GenBank/DDBJ databases">
        <title>Genomic Encyclopedia of Archaeal and Bacterial Type Strains, Phase II (KMG-II): from individual species to whole genera.</title>
        <authorList>
            <person name="Goeker M."/>
        </authorList>
    </citation>
    <scope>NUCLEOTIDE SEQUENCE [LARGE SCALE GENOMIC DNA]</scope>
    <source>
        <strain evidence="10 11">DSM 17586</strain>
    </source>
</reference>
<dbReference type="PROSITE" id="PS50111">
    <property type="entry name" value="CHEMOTAXIS_TRANSDUC_2"/>
    <property type="match status" value="1"/>
</dbReference>
<dbReference type="Gene3D" id="1.20.120.960">
    <property type="entry name" value="Histidine kinase NarX, sensor domain"/>
    <property type="match status" value="1"/>
</dbReference>
<evidence type="ECO:0000256" key="6">
    <source>
        <dbReference type="ARBA" id="ARBA00029447"/>
    </source>
</evidence>
<dbReference type="InterPro" id="IPR042295">
    <property type="entry name" value="NarX-like_N_sf"/>
</dbReference>
<feature type="domain" description="Methyl-accepting transducer" evidence="9">
    <location>
        <begin position="270"/>
        <end position="506"/>
    </location>
</feature>
<evidence type="ECO:0000256" key="4">
    <source>
        <dbReference type="ARBA" id="ARBA00023136"/>
    </source>
</evidence>
<dbReference type="RefSeq" id="WP_106590646.1">
    <property type="nucleotide sequence ID" value="NZ_PYGI01000003.1"/>
</dbReference>
<evidence type="ECO:0000313" key="11">
    <source>
        <dbReference type="Proteomes" id="UP000242133"/>
    </source>
</evidence>
<dbReference type="OrthoDB" id="49457at2"/>
<dbReference type="CDD" id="cd11386">
    <property type="entry name" value="MCP_signal"/>
    <property type="match status" value="1"/>
</dbReference>
<keyword evidence="2 8" id="KW-0812">Transmembrane</keyword>
<dbReference type="Pfam" id="PF13682">
    <property type="entry name" value="CZB"/>
    <property type="match status" value="1"/>
</dbReference>
<keyword evidence="5 7" id="KW-0807">Transducer</keyword>
<evidence type="ECO:0000256" key="1">
    <source>
        <dbReference type="ARBA" id="ARBA00004141"/>
    </source>
</evidence>
<evidence type="ECO:0000256" key="5">
    <source>
        <dbReference type="ARBA" id="ARBA00023224"/>
    </source>
</evidence>
<gene>
    <name evidence="10" type="ORF">CLV44_103105</name>
</gene>
<dbReference type="InterPro" id="IPR025991">
    <property type="entry name" value="Chemoreceptor_zinc-bind_dom"/>
</dbReference>
<comment type="subcellular location">
    <subcellularLocation>
        <location evidence="1">Membrane</location>
        <topology evidence="1">Multi-pass membrane protein</topology>
    </subcellularLocation>
</comment>
<evidence type="ECO:0000313" key="10">
    <source>
        <dbReference type="EMBL" id="PSL15824.1"/>
    </source>
</evidence>
<protein>
    <submittedName>
        <fullName evidence="10">Methyl-accepting chemotaxis protein</fullName>
    </submittedName>
</protein>
<dbReference type="Proteomes" id="UP000242133">
    <property type="component" value="Unassembled WGS sequence"/>
</dbReference>
<keyword evidence="11" id="KW-1185">Reference proteome</keyword>